<dbReference type="AlphaFoldDB" id="A0A2W5DB65"/>
<dbReference type="Proteomes" id="UP000249633">
    <property type="component" value="Unassembled WGS sequence"/>
</dbReference>
<dbReference type="Pfam" id="PF04940">
    <property type="entry name" value="BLUF"/>
    <property type="match status" value="1"/>
</dbReference>
<protein>
    <recommendedName>
        <fullName evidence="1">BLUF domain-containing protein</fullName>
    </recommendedName>
</protein>
<proteinExistence type="predicted"/>
<dbReference type="GO" id="GO:0009882">
    <property type="term" value="F:blue light photoreceptor activity"/>
    <property type="evidence" value="ECO:0007669"/>
    <property type="project" value="InterPro"/>
</dbReference>
<dbReference type="GO" id="GO:0071949">
    <property type="term" value="F:FAD binding"/>
    <property type="evidence" value="ECO:0007669"/>
    <property type="project" value="InterPro"/>
</dbReference>
<evidence type="ECO:0000259" key="1">
    <source>
        <dbReference type="PROSITE" id="PS50925"/>
    </source>
</evidence>
<dbReference type="Gene3D" id="3.30.70.100">
    <property type="match status" value="1"/>
</dbReference>
<feature type="domain" description="BLUF" evidence="1">
    <location>
        <begin position="119"/>
        <end position="210"/>
    </location>
</feature>
<dbReference type="InterPro" id="IPR007024">
    <property type="entry name" value="BLUF_domain"/>
</dbReference>
<dbReference type="SMART" id="SM01034">
    <property type="entry name" value="BLUF"/>
    <property type="match status" value="1"/>
</dbReference>
<reference evidence="2 3" key="1">
    <citation type="submission" date="2017-08" db="EMBL/GenBank/DDBJ databases">
        <title>Infants hospitalized years apart are colonized by the same room-sourced microbial strains.</title>
        <authorList>
            <person name="Brooks B."/>
            <person name="Olm M.R."/>
            <person name="Firek B.A."/>
            <person name="Baker R."/>
            <person name="Thomas B.C."/>
            <person name="Morowitz M.J."/>
            <person name="Banfield J.F."/>
        </authorList>
    </citation>
    <scope>NUCLEOTIDE SEQUENCE [LARGE SCALE GENOMIC DNA]</scope>
    <source>
        <strain evidence="2">S2_012_000_R2_81</strain>
    </source>
</reference>
<name>A0A2W5DB65_9BURK</name>
<dbReference type="PROSITE" id="PS50925">
    <property type="entry name" value="BLUF"/>
    <property type="match status" value="1"/>
</dbReference>
<dbReference type="EMBL" id="QFOD01000019">
    <property type="protein sequence ID" value="PZP29101.1"/>
    <property type="molecule type" value="Genomic_DNA"/>
</dbReference>
<evidence type="ECO:0000313" key="2">
    <source>
        <dbReference type="EMBL" id="PZP29101.1"/>
    </source>
</evidence>
<dbReference type="InterPro" id="IPR036046">
    <property type="entry name" value="Acylphosphatase-like_dom_sf"/>
</dbReference>
<sequence>MPGLKSGPEPLTNSVARAGNLKPCRRRGLLNLEKLANLSCAGRRGEIPAAQVHPTSVRVRRVQRSFSVAGVRRLPGCVGNLPTRRDGVSRLAPGGQARNTSKAAARCGHLPCSGVSDVLRRVLYTSKMPPEMTDASLRRIISRGQVNNRRNDITGVLAVGPGLFAQILEGAPEAVDATLARIRRDSRHGELLVAADELVSARSFDRCSMELLGDEHAASLVEEVRRRPEIAGQLVDYLVAQMVTDPPQWRLSLRAWSMALAI</sequence>
<comment type="caution">
    <text evidence="2">The sequence shown here is derived from an EMBL/GenBank/DDBJ whole genome shotgun (WGS) entry which is preliminary data.</text>
</comment>
<organism evidence="2 3">
    <name type="scientific">Roseateles depolymerans</name>
    <dbReference type="NCBI Taxonomy" id="76731"/>
    <lineage>
        <taxon>Bacteria</taxon>
        <taxon>Pseudomonadati</taxon>
        <taxon>Pseudomonadota</taxon>
        <taxon>Betaproteobacteria</taxon>
        <taxon>Burkholderiales</taxon>
        <taxon>Sphaerotilaceae</taxon>
        <taxon>Roseateles</taxon>
    </lineage>
</organism>
<evidence type="ECO:0000313" key="3">
    <source>
        <dbReference type="Proteomes" id="UP000249633"/>
    </source>
</evidence>
<gene>
    <name evidence="2" type="ORF">DI603_17980</name>
</gene>
<dbReference type="SUPFAM" id="SSF54975">
    <property type="entry name" value="Acylphosphatase/BLUF domain-like"/>
    <property type="match status" value="1"/>
</dbReference>
<accession>A0A2W5DB65</accession>